<sequence length="41" mass="5102">MERLNSMRIWFIPHVHVMDILLIYVIITYPLLLMVRIKYRT</sequence>
<keyword evidence="2" id="KW-0934">Plastid</keyword>
<dbReference type="EMBL" id="AY228468">
    <property type="protein sequence ID" value="ABP35327.1"/>
    <property type="molecule type" value="Genomic_DNA"/>
</dbReference>
<keyword evidence="1" id="KW-1133">Transmembrane helix</keyword>
<name>A4QM08_PINKO</name>
<evidence type="ECO:0000256" key="1">
    <source>
        <dbReference type="SAM" id="Phobius"/>
    </source>
</evidence>
<keyword evidence="2" id="KW-0150">Chloroplast</keyword>
<dbReference type="AlphaFoldDB" id="A4QM08"/>
<reference evidence="2" key="1">
    <citation type="submission" date="2007-04" db="EMBL/GenBank/DDBJ databases">
        <authorList>
            <person name="Noh E.W."/>
            <person name="Lee J.S."/>
            <person name="Choi Y.I."/>
            <person name="Han M.S."/>
            <person name="Yi Y.S."/>
            <person name="Han S.U."/>
        </authorList>
    </citation>
    <scope>NUCLEOTIDE SEQUENCE</scope>
</reference>
<feature type="transmembrane region" description="Helical" evidence="1">
    <location>
        <begin position="20"/>
        <end position="37"/>
    </location>
</feature>
<accession>A4QM08</accession>
<organism evidence="2">
    <name type="scientific">Pinus koraiensis</name>
    <name type="common">Korean pine</name>
    <dbReference type="NCBI Taxonomy" id="88728"/>
    <lineage>
        <taxon>Eukaryota</taxon>
        <taxon>Viridiplantae</taxon>
        <taxon>Streptophyta</taxon>
        <taxon>Embryophyta</taxon>
        <taxon>Tracheophyta</taxon>
        <taxon>Spermatophyta</taxon>
        <taxon>Pinopsida</taxon>
        <taxon>Pinidae</taxon>
        <taxon>Conifers I</taxon>
        <taxon>Pinales</taxon>
        <taxon>Pinaceae</taxon>
        <taxon>Pinus</taxon>
        <taxon>Pinus subgen. Strobus</taxon>
    </lineage>
</organism>
<keyword evidence="1" id="KW-0812">Transmembrane</keyword>
<geneLocation type="chloroplast" evidence="2"/>
<evidence type="ECO:0000313" key="2">
    <source>
        <dbReference type="EMBL" id="ABP35327.1"/>
    </source>
</evidence>
<keyword evidence="1" id="KW-0472">Membrane</keyword>
<protein>
    <submittedName>
        <fullName evidence="2">ORF41c</fullName>
    </submittedName>
</protein>
<proteinExistence type="predicted"/>